<reference evidence="1 2" key="1">
    <citation type="submission" date="2018-08" db="EMBL/GenBank/DDBJ databases">
        <title>Komagataeibacter sp. AV 382.</title>
        <authorList>
            <person name="Skraban J."/>
            <person name="Trcek J."/>
        </authorList>
    </citation>
    <scope>NUCLEOTIDE SEQUENCE [LARGE SCALE GENOMIC DNA]</scope>
    <source>
        <strain evidence="1 2">AV 382</strain>
    </source>
</reference>
<evidence type="ECO:0000313" key="2">
    <source>
        <dbReference type="Proteomes" id="UP000262371"/>
    </source>
</evidence>
<proteinExistence type="predicted"/>
<dbReference type="Proteomes" id="UP000262371">
    <property type="component" value="Unassembled WGS sequence"/>
</dbReference>
<organism evidence="1 2">
    <name type="scientific">Komagataeibacter melaceti</name>
    <dbReference type="NCBI Taxonomy" id="2766577"/>
    <lineage>
        <taxon>Bacteria</taxon>
        <taxon>Pseudomonadati</taxon>
        <taxon>Pseudomonadota</taxon>
        <taxon>Alphaproteobacteria</taxon>
        <taxon>Acetobacterales</taxon>
        <taxon>Acetobacteraceae</taxon>
        <taxon>Komagataeibacter</taxon>
    </lineage>
</organism>
<protein>
    <submittedName>
        <fullName evidence="1">Uncharacterized protein</fullName>
    </submittedName>
</protein>
<name>A0A371YZ46_9PROT</name>
<accession>A0A371YZ46</accession>
<dbReference type="AlphaFoldDB" id="A0A371YZ46"/>
<dbReference type="RefSeq" id="WP_116703391.1">
    <property type="nucleotide sequence ID" value="NZ_QUWV01000090.1"/>
</dbReference>
<evidence type="ECO:0000313" key="1">
    <source>
        <dbReference type="EMBL" id="RFD19497.1"/>
    </source>
</evidence>
<dbReference type="OrthoDB" id="7283690at2"/>
<gene>
    <name evidence="1" type="ORF">DY926_10875</name>
</gene>
<comment type="caution">
    <text evidence="1">The sequence shown here is derived from an EMBL/GenBank/DDBJ whole genome shotgun (WGS) entry which is preliminary data.</text>
</comment>
<dbReference type="EMBL" id="QUWV01000090">
    <property type="protein sequence ID" value="RFD19497.1"/>
    <property type="molecule type" value="Genomic_DNA"/>
</dbReference>
<sequence>MSNKPDFDDFHHIVDMAGRDEYQSVSVDRAKAAKELLVDMVREDARVESMTVADLISMLRDVVE</sequence>
<keyword evidence="2" id="KW-1185">Reference proteome</keyword>